<dbReference type="EMBL" id="BMFZ01000001">
    <property type="protein sequence ID" value="GGA32114.1"/>
    <property type="molecule type" value="Genomic_DNA"/>
</dbReference>
<keyword evidence="3" id="KW-1185">Reference proteome</keyword>
<organism evidence="2 3">
    <name type="scientific">Hafnia psychrotolerans</name>
    <dbReference type="NCBI Taxonomy" id="1477018"/>
    <lineage>
        <taxon>Bacteria</taxon>
        <taxon>Pseudomonadati</taxon>
        <taxon>Pseudomonadota</taxon>
        <taxon>Gammaproteobacteria</taxon>
        <taxon>Enterobacterales</taxon>
        <taxon>Hafniaceae</taxon>
        <taxon>Hafnia</taxon>
    </lineage>
</organism>
<keyword evidence="1" id="KW-0472">Membrane</keyword>
<comment type="caution">
    <text evidence="2">The sequence shown here is derived from an EMBL/GenBank/DDBJ whole genome shotgun (WGS) entry which is preliminary data.</text>
</comment>
<dbReference type="Proteomes" id="UP000627464">
    <property type="component" value="Unassembled WGS sequence"/>
</dbReference>
<feature type="transmembrane region" description="Helical" evidence="1">
    <location>
        <begin position="104"/>
        <end position="123"/>
    </location>
</feature>
<dbReference type="Pfam" id="PF11086">
    <property type="entry name" value="DUF2878"/>
    <property type="match status" value="1"/>
</dbReference>
<protein>
    <submittedName>
        <fullName evidence="2">Membrane protein</fullName>
    </submittedName>
</protein>
<dbReference type="InterPro" id="IPR021306">
    <property type="entry name" value="DUF2878"/>
</dbReference>
<evidence type="ECO:0000313" key="3">
    <source>
        <dbReference type="Proteomes" id="UP000627464"/>
    </source>
</evidence>
<keyword evidence="1" id="KW-1133">Transmembrane helix</keyword>
<name>A0ABQ1FX55_9GAMM</name>
<dbReference type="RefSeq" id="WP_188469826.1">
    <property type="nucleotide sequence ID" value="NZ_BMFZ01000001.1"/>
</dbReference>
<feature type="transmembrane region" description="Helical" evidence="1">
    <location>
        <begin position="48"/>
        <end position="72"/>
    </location>
</feature>
<feature type="transmembrane region" description="Helical" evidence="1">
    <location>
        <begin position="78"/>
        <end position="97"/>
    </location>
</feature>
<feature type="transmembrane region" description="Helical" evidence="1">
    <location>
        <begin position="135"/>
        <end position="158"/>
    </location>
</feature>
<gene>
    <name evidence="2" type="ORF">GCM10011328_03590</name>
</gene>
<reference evidence="3" key="1">
    <citation type="journal article" date="2019" name="Int. J. Syst. Evol. Microbiol.">
        <title>The Global Catalogue of Microorganisms (GCM) 10K type strain sequencing project: providing services to taxonomists for standard genome sequencing and annotation.</title>
        <authorList>
            <consortium name="The Broad Institute Genomics Platform"/>
            <consortium name="The Broad Institute Genome Sequencing Center for Infectious Disease"/>
            <person name="Wu L."/>
            <person name="Ma J."/>
        </authorList>
    </citation>
    <scope>NUCLEOTIDE SEQUENCE [LARGE SCALE GENOMIC DNA]</scope>
    <source>
        <strain evidence="3">CGMCC 1.12806</strain>
    </source>
</reference>
<sequence>MKPLRFWLLTLGFDAWWTLAVWGRERVILLLLISSFLMMALTPSQRRLWVALACMLGIMMDSLWCILGLFEFANSPGLPPWMMALWLGFSAWWLWLLGNVRLTWYWLVPLGAVSGPLAYYIGMRLGAMNLLATPSYVWLLLAVGWAIFLPLISLPILLNRNTRRRT</sequence>
<accession>A0ABQ1FX55</accession>
<feature type="transmembrane region" description="Helical" evidence="1">
    <location>
        <begin position="20"/>
        <end position="41"/>
    </location>
</feature>
<evidence type="ECO:0000256" key="1">
    <source>
        <dbReference type="SAM" id="Phobius"/>
    </source>
</evidence>
<proteinExistence type="predicted"/>
<evidence type="ECO:0000313" key="2">
    <source>
        <dbReference type="EMBL" id="GGA32114.1"/>
    </source>
</evidence>
<keyword evidence="1" id="KW-0812">Transmembrane</keyword>